<dbReference type="InterPro" id="IPR016181">
    <property type="entry name" value="Acyl_CoA_acyltransferase"/>
</dbReference>
<dbReference type="Pfam" id="PF13527">
    <property type="entry name" value="Acetyltransf_9"/>
    <property type="match status" value="1"/>
</dbReference>
<dbReference type="PANTHER" id="PTHR37817:SF1">
    <property type="entry name" value="N-ACETYLTRANSFERASE EIS"/>
    <property type="match status" value="1"/>
</dbReference>
<dbReference type="PANTHER" id="PTHR37817">
    <property type="entry name" value="N-ACETYLTRANSFERASE EIS"/>
    <property type="match status" value="1"/>
</dbReference>
<evidence type="ECO:0000313" key="3">
    <source>
        <dbReference type="Proteomes" id="UP001597506"/>
    </source>
</evidence>
<dbReference type="EC" id="2.3.1.-" evidence="2"/>
<evidence type="ECO:0000313" key="2">
    <source>
        <dbReference type="EMBL" id="MFD2681112.1"/>
    </source>
</evidence>
<dbReference type="Gene3D" id="3.40.630.30">
    <property type="match status" value="2"/>
</dbReference>
<dbReference type="InterPro" id="IPR000182">
    <property type="entry name" value="GNAT_dom"/>
</dbReference>
<protein>
    <submittedName>
        <fullName evidence="2">Enhanced intracellular survival protein Eis</fullName>
        <ecNumber evidence="2">2.3.1.-</ecNumber>
    </submittedName>
</protein>
<dbReference type="InterPro" id="IPR036527">
    <property type="entry name" value="SCP2_sterol-bd_dom_sf"/>
</dbReference>
<dbReference type="CDD" id="cd04301">
    <property type="entry name" value="NAT_SF"/>
    <property type="match status" value="1"/>
</dbReference>
<keyword evidence="2" id="KW-0012">Acyltransferase</keyword>
<reference evidence="3" key="1">
    <citation type="journal article" date="2019" name="Int. J. Syst. Evol. Microbiol.">
        <title>The Global Catalogue of Microorganisms (GCM) 10K type strain sequencing project: providing services to taxonomists for standard genome sequencing and annotation.</title>
        <authorList>
            <consortium name="The Broad Institute Genomics Platform"/>
            <consortium name="The Broad Institute Genome Sequencing Center for Infectious Disease"/>
            <person name="Wu L."/>
            <person name="Ma J."/>
        </authorList>
    </citation>
    <scope>NUCLEOTIDE SEQUENCE [LARGE SCALE GENOMIC DNA]</scope>
    <source>
        <strain evidence="3">KCTC 3913</strain>
    </source>
</reference>
<accession>A0ABW5RU73</accession>
<keyword evidence="3" id="KW-1185">Reference proteome</keyword>
<dbReference type="EMBL" id="JBHUMF010000024">
    <property type="protein sequence ID" value="MFD2681112.1"/>
    <property type="molecule type" value="Genomic_DNA"/>
</dbReference>
<dbReference type="InterPro" id="IPR041380">
    <property type="entry name" value="Acetyltransf_17"/>
</dbReference>
<organism evidence="2 3">
    <name type="scientific">Bacillus seohaeanensis</name>
    <dbReference type="NCBI Taxonomy" id="284580"/>
    <lineage>
        <taxon>Bacteria</taxon>
        <taxon>Bacillati</taxon>
        <taxon>Bacillota</taxon>
        <taxon>Bacilli</taxon>
        <taxon>Bacillales</taxon>
        <taxon>Bacillaceae</taxon>
        <taxon>Bacillus</taxon>
    </lineage>
</organism>
<dbReference type="PROSITE" id="PS51186">
    <property type="entry name" value="GNAT"/>
    <property type="match status" value="1"/>
</dbReference>
<dbReference type="Gene3D" id="3.30.1050.10">
    <property type="entry name" value="SCP2 sterol-binding domain"/>
    <property type="match status" value="1"/>
</dbReference>
<comment type="caution">
    <text evidence="2">The sequence shown here is derived from an EMBL/GenBank/DDBJ whole genome shotgun (WGS) entry which is preliminary data.</text>
</comment>
<proteinExistence type="predicted"/>
<dbReference type="Pfam" id="PF13530">
    <property type="entry name" value="SCP2_2"/>
    <property type="match status" value="1"/>
</dbReference>
<dbReference type="Proteomes" id="UP001597506">
    <property type="component" value="Unassembled WGS sequence"/>
</dbReference>
<dbReference type="InterPro" id="IPR051554">
    <property type="entry name" value="Acetyltransferase_Eis"/>
</dbReference>
<dbReference type="SUPFAM" id="SSF55729">
    <property type="entry name" value="Acyl-CoA N-acyltransferases (Nat)"/>
    <property type="match status" value="1"/>
</dbReference>
<dbReference type="InterPro" id="IPR025559">
    <property type="entry name" value="Eis_dom"/>
</dbReference>
<dbReference type="Pfam" id="PF17668">
    <property type="entry name" value="Acetyltransf_17"/>
    <property type="match status" value="1"/>
</dbReference>
<feature type="domain" description="N-acetyltransferase" evidence="1">
    <location>
        <begin position="1"/>
        <end position="143"/>
    </location>
</feature>
<evidence type="ECO:0000259" key="1">
    <source>
        <dbReference type="PROSITE" id="PS51186"/>
    </source>
</evidence>
<dbReference type="RefSeq" id="WP_377935037.1">
    <property type="nucleotide sequence ID" value="NZ_JBHUMF010000024.1"/>
</dbReference>
<dbReference type="GO" id="GO:0016746">
    <property type="term" value="F:acyltransferase activity"/>
    <property type="evidence" value="ECO:0007669"/>
    <property type="project" value="UniProtKB-KW"/>
</dbReference>
<gene>
    <name evidence="2" type="primary">eis</name>
    <name evidence="2" type="ORF">ACFSUL_10175</name>
</gene>
<dbReference type="SUPFAM" id="SSF55718">
    <property type="entry name" value="SCP-like"/>
    <property type="match status" value="1"/>
</dbReference>
<name>A0ABW5RU73_9BACI</name>
<sequence>MIKRLRQEDYEDIVTLSEYAFQYKLKDEDKEAKRKQFQTQIILGIKERETLAAKLHIIPLEVYMGNARYNMGGIASVSTYPEYRRKGYVRKLLAESLSVMKDNNQTVSMLHPFQVGFYRKFGWELFVNLKKVSVTQEELKPFPSKRGKIKRYNKHDFPDDLYKLYDLYAKDYNGGIYRTKDWWKERSIADLTVGVYFNDSDEAQGYILYTIKDRKMKVEEMISITPDAKKGLWNFICQHDSMISGVDLVLQNNDPLVFMLQNPRVKTEIHPYFMARIVDVEGFLLQHLNNIAEEVHLLLTVRDEVATWNNKTFSVSCDNVKETLVSNQKDITMSIQALAALAFGVYNAKQLNDMGLIKTTREQTEQLTILFPESGPFFSDFF</sequence>
<keyword evidence="2" id="KW-0808">Transferase</keyword>